<keyword evidence="3" id="KW-1185">Reference proteome</keyword>
<name>A0A022PYB6_ERYGU</name>
<feature type="domain" description="Aminotransferase-like plant mobile" evidence="1">
    <location>
        <begin position="93"/>
        <end position="467"/>
    </location>
</feature>
<protein>
    <recommendedName>
        <fullName evidence="1">Aminotransferase-like plant mobile domain-containing protein</fullName>
    </recommendedName>
</protein>
<accession>A0A022PYB6</accession>
<evidence type="ECO:0000313" key="2">
    <source>
        <dbReference type="EMBL" id="EYU19225.1"/>
    </source>
</evidence>
<dbReference type="GO" id="GO:0010073">
    <property type="term" value="P:meristem maintenance"/>
    <property type="evidence" value="ECO:0007669"/>
    <property type="project" value="InterPro"/>
</dbReference>
<dbReference type="eggNOG" id="ENOG502QSN7">
    <property type="taxonomic scope" value="Eukaryota"/>
</dbReference>
<organism evidence="2 3">
    <name type="scientific">Erythranthe guttata</name>
    <name type="common">Yellow monkey flower</name>
    <name type="synonym">Mimulus guttatus</name>
    <dbReference type="NCBI Taxonomy" id="4155"/>
    <lineage>
        <taxon>Eukaryota</taxon>
        <taxon>Viridiplantae</taxon>
        <taxon>Streptophyta</taxon>
        <taxon>Embryophyta</taxon>
        <taxon>Tracheophyta</taxon>
        <taxon>Spermatophyta</taxon>
        <taxon>Magnoliopsida</taxon>
        <taxon>eudicotyledons</taxon>
        <taxon>Gunneridae</taxon>
        <taxon>Pentapetalae</taxon>
        <taxon>asterids</taxon>
        <taxon>lamiids</taxon>
        <taxon>Lamiales</taxon>
        <taxon>Phrymaceae</taxon>
        <taxon>Erythranthe</taxon>
    </lineage>
</organism>
<feature type="non-terminal residue" evidence="2">
    <location>
        <position position="577"/>
    </location>
</feature>
<dbReference type="Proteomes" id="UP000030748">
    <property type="component" value="Unassembled WGS sequence"/>
</dbReference>
<dbReference type="InterPro" id="IPR044824">
    <property type="entry name" value="MAIN-like"/>
</dbReference>
<dbReference type="InterPro" id="IPR019557">
    <property type="entry name" value="AminoTfrase-like_pln_mobile"/>
</dbReference>
<evidence type="ECO:0000313" key="3">
    <source>
        <dbReference type="Proteomes" id="UP000030748"/>
    </source>
</evidence>
<gene>
    <name evidence="2" type="ORF">MIMGU_mgv1a023954mg</name>
</gene>
<dbReference type="EMBL" id="KI632305">
    <property type="protein sequence ID" value="EYU19225.1"/>
    <property type="molecule type" value="Genomic_DNA"/>
</dbReference>
<evidence type="ECO:0000259" key="1">
    <source>
        <dbReference type="Pfam" id="PF10536"/>
    </source>
</evidence>
<dbReference type="PANTHER" id="PTHR46033:SF67">
    <property type="entry name" value="AMINOTRANSFERASE-LIKE, PLANT MOBILE DOMAIN FAMILY PROTEIN"/>
    <property type="match status" value="1"/>
</dbReference>
<proteinExistence type="predicted"/>
<sequence length="577" mass="64503">MADNFVMEERVESMVSPTGGCPCLRSAHFLRPSVASIGGPAAAPSLDSSTSPPKCKDLSFNVNFIGWKTPDSNWKTWVDRMHSSHHSTWIEAGIYDAVVSSKCCIHRHQDLIFDFVDKWSPATNTAVFPWGEATFTLEDAAVLGGFSVVGESVSAPPPADDESQKVMKKLLAARTNLCKSPARKAGHSRWMARFMDGDGDGGGGGGSEIEHEAFLAYWLSRFVFPFTRDSIIKSVFPIAVHLARGTRVALAPAVLAAIYRSLTLLKAAVAAARNQSQTQPKNRDFRVMISAPLALIQVWIWERFPSLRSTNPITIKQSQPRLARWDNSKKSSNRNSLPTIDSAREEFKWRPYSTRTMHNVVSRTIYKDDHGYWAAVTSDLEGLVRCLRASELVSLEPGCIEQYLPHRVAMQFGIDQDLPGHVSRVNVNPDIAWRDYIRPINNGDAKIYIPPRVFEPRVTSRYFKWWQKLNLGWRRTTEIDVDGKLSDDDAFGLKDRENNEEFVAAEKVVHRQSPLSYSCNKGSKRKFVESSSDYNSRVSLSDHRFVAESSSTGIGDCASPVEAFGIGLEERINTIEK</sequence>
<dbReference type="AlphaFoldDB" id="A0A022PYB6"/>
<dbReference type="Pfam" id="PF10536">
    <property type="entry name" value="PMD"/>
    <property type="match status" value="1"/>
</dbReference>
<dbReference type="PANTHER" id="PTHR46033">
    <property type="entry name" value="PROTEIN MAIN-LIKE 2"/>
    <property type="match status" value="1"/>
</dbReference>
<reference evidence="2 3" key="1">
    <citation type="journal article" date="2013" name="Proc. Natl. Acad. Sci. U.S.A.">
        <title>Fine-scale variation in meiotic recombination in Mimulus inferred from population shotgun sequencing.</title>
        <authorList>
            <person name="Hellsten U."/>
            <person name="Wright K.M."/>
            <person name="Jenkins J."/>
            <person name="Shu S."/>
            <person name="Yuan Y."/>
            <person name="Wessler S.R."/>
            <person name="Schmutz J."/>
            <person name="Willis J.H."/>
            <person name="Rokhsar D.S."/>
        </authorList>
    </citation>
    <scope>NUCLEOTIDE SEQUENCE [LARGE SCALE GENOMIC DNA]</scope>
    <source>
        <strain evidence="3">cv. DUN x IM62</strain>
    </source>
</reference>
<dbReference type="STRING" id="4155.A0A022PYB6"/>